<dbReference type="eggNOG" id="ENOG502SVWS">
    <property type="taxonomic scope" value="Eukaryota"/>
</dbReference>
<evidence type="ECO:0000313" key="3">
    <source>
        <dbReference type="EMBL" id="CCO17058.1"/>
    </source>
</evidence>
<feature type="compositionally biased region" description="Low complexity" evidence="1">
    <location>
        <begin position="31"/>
        <end position="56"/>
    </location>
</feature>
<dbReference type="RefSeq" id="XP_007512458.1">
    <property type="nucleotide sequence ID" value="XM_007512396.1"/>
</dbReference>
<evidence type="ECO:0000256" key="1">
    <source>
        <dbReference type="SAM" id="MobiDB-lite"/>
    </source>
</evidence>
<dbReference type="GO" id="GO:0005840">
    <property type="term" value="C:ribosome"/>
    <property type="evidence" value="ECO:0007669"/>
    <property type="project" value="UniProtKB-KW"/>
</dbReference>
<keyword evidence="3" id="KW-0689">Ribosomal protein</keyword>
<reference evidence="3 4" key="1">
    <citation type="submission" date="2011-10" db="EMBL/GenBank/DDBJ databases">
        <authorList>
            <person name="Genoscope - CEA"/>
        </authorList>
    </citation>
    <scope>NUCLEOTIDE SEQUENCE [LARGE SCALE GENOMIC DNA]</scope>
    <source>
        <strain evidence="3 4">RCC 1105</strain>
    </source>
</reference>
<feature type="region of interest" description="Disordered" evidence="1">
    <location>
        <begin position="31"/>
        <end position="59"/>
    </location>
</feature>
<protein>
    <submittedName>
        <fullName evidence="3">30S ribosomal protein S1</fullName>
    </submittedName>
</protein>
<proteinExistence type="predicted"/>
<accession>K8F671</accession>
<keyword evidence="3" id="KW-0687">Ribonucleoprotein</keyword>
<evidence type="ECO:0000313" key="4">
    <source>
        <dbReference type="Proteomes" id="UP000198341"/>
    </source>
</evidence>
<dbReference type="InterPro" id="IPR003029">
    <property type="entry name" value="S1_domain"/>
</dbReference>
<gene>
    <name evidence="3" type="ORF">Bathy06g00160</name>
</gene>
<dbReference type="AlphaFoldDB" id="K8F671"/>
<dbReference type="InterPro" id="IPR012340">
    <property type="entry name" value="NA-bd_OB-fold"/>
</dbReference>
<feature type="region of interest" description="Disordered" evidence="1">
    <location>
        <begin position="239"/>
        <end position="279"/>
    </location>
</feature>
<organism evidence="3 4">
    <name type="scientific">Bathycoccus prasinos</name>
    <dbReference type="NCBI Taxonomy" id="41875"/>
    <lineage>
        <taxon>Eukaryota</taxon>
        <taxon>Viridiplantae</taxon>
        <taxon>Chlorophyta</taxon>
        <taxon>Mamiellophyceae</taxon>
        <taxon>Mamiellales</taxon>
        <taxon>Bathycoccaceae</taxon>
        <taxon>Bathycoccus</taxon>
    </lineage>
</organism>
<dbReference type="GeneID" id="19014996"/>
<dbReference type="KEGG" id="bpg:Bathy06g00160"/>
<dbReference type="SMART" id="SM00316">
    <property type="entry name" value="S1"/>
    <property type="match status" value="2"/>
</dbReference>
<feature type="compositionally biased region" description="Polar residues" evidence="1">
    <location>
        <begin position="249"/>
        <end position="269"/>
    </location>
</feature>
<dbReference type="PROSITE" id="PS50126">
    <property type="entry name" value="S1"/>
    <property type="match status" value="1"/>
</dbReference>
<feature type="domain" description="S1 motif" evidence="2">
    <location>
        <begin position="83"/>
        <end position="146"/>
    </location>
</feature>
<sequence>MSLSSSKLIQRLLRNGGGQSRNDIFFTRLLSSSSPASSSSSSKPSTATTRTTTPTKFGKKEEKETFLENLIRESNASFPNLEGKVVSGIVTKIDSRNGFIDVDVGFKMPSSFVKEELPEDVKLGDRVPLRVKRLQNPFGEMDVDSVSVDQFRKHQLAWDAIARKRENRELVTGRVLNAVNGGFAVGVSGHVGFLPKKLARDEKGRRLPQDRDATPPIGDAMQFRVLSMSEAGGARNFVVSGPEVETKRQSQPASNNSARTAFSAATTGSRKVRTWDGTK</sequence>
<name>K8F671_9CHLO</name>
<dbReference type="EMBL" id="FO082273">
    <property type="protein sequence ID" value="CCO17058.1"/>
    <property type="molecule type" value="Genomic_DNA"/>
</dbReference>
<dbReference type="GO" id="GO:0003676">
    <property type="term" value="F:nucleic acid binding"/>
    <property type="evidence" value="ECO:0007669"/>
    <property type="project" value="InterPro"/>
</dbReference>
<dbReference type="Proteomes" id="UP000198341">
    <property type="component" value="Chromosome 6"/>
</dbReference>
<evidence type="ECO:0000259" key="2">
    <source>
        <dbReference type="PROSITE" id="PS50126"/>
    </source>
</evidence>
<dbReference type="SUPFAM" id="SSF50249">
    <property type="entry name" value="Nucleic acid-binding proteins"/>
    <property type="match status" value="1"/>
</dbReference>
<dbReference type="OrthoDB" id="514192at2759"/>
<keyword evidence="4" id="KW-1185">Reference proteome</keyword>